<sequence>MSFYIGQIRPFRWSEVKHISNRHDLLDVTEGDVVETFGHVFQWDEDCVPVEVCERWCQIGDPSCDAALREAFAHPSASIGKDLLAALEEYAAGADGDAPATRAFLEEVHQTPPDLSATEEEVRIAQELFADDSIQIMQALLHYSLAGGLASSRIVRTLEAVSYLLPHVSKGKKRANSSLEEVVSQISKESSDRTFVRLVETMQFILDIMGCTAPTSPSQPLEDSSAMANGDASHSPRLASLLPGGEGWRSAVRVRLLHGVARWRVQTRWEREHPGEVPDSVPISQEEVAATLASFSTIPMWCLHRLHLPPSPAQASAYLALWRHIGFYMGVSPSILLRYFSTLNAADKFIATAALNLFLEELSVPSGASLEATAGSLLRRPTIPILVAVSNRPPLNTSIEYNIALTTHLLGSPLAAHLGLPPTSLWTRVKMHAFLLVQRVPHYFARYYPRRTWLEKRREVLREGMVRSVRWNMGMRRTAFRPRTSVRDDLDEKSSGPAGAEVVVHGGELAPGVAEAEGVRGDPVRGRELTRIWKEVFLEMVGVCVATCVIGSVLGYMGITFAMRHVRLL</sequence>
<dbReference type="OrthoDB" id="6361347at2759"/>
<evidence type="ECO:0000256" key="1">
    <source>
        <dbReference type="SAM" id="Phobius"/>
    </source>
</evidence>
<dbReference type="EMBL" id="ML122294">
    <property type="protein sequence ID" value="RPD55549.1"/>
    <property type="molecule type" value="Genomic_DNA"/>
</dbReference>
<name>A0A5C2RWH2_9APHY</name>
<organism evidence="3 4">
    <name type="scientific">Lentinus tigrinus ALCF2SS1-6</name>
    <dbReference type="NCBI Taxonomy" id="1328759"/>
    <lineage>
        <taxon>Eukaryota</taxon>
        <taxon>Fungi</taxon>
        <taxon>Dikarya</taxon>
        <taxon>Basidiomycota</taxon>
        <taxon>Agaricomycotina</taxon>
        <taxon>Agaricomycetes</taxon>
        <taxon>Polyporales</taxon>
        <taxon>Polyporaceae</taxon>
        <taxon>Lentinus</taxon>
    </lineage>
</organism>
<feature type="transmembrane region" description="Helical" evidence="1">
    <location>
        <begin position="536"/>
        <end position="559"/>
    </location>
</feature>
<dbReference type="AlphaFoldDB" id="A0A5C2RWH2"/>
<keyword evidence="1" id="KW-0812">Transmembrane</keyword>
<gene>
    <name evidence="3" type="ORF">L227DRAFT_656784</name>
</gene>
<feature type="domain" description="ER-bound oxygenase mpaB/mpaB'/Rubber oxygenase catalytic" evidence="2">
    <location>
        <begin position="183"/>
        <end position="435"/>
    </location>
</feature>
<dbReference type="PANTHER" id="PTHR37539">
    <property type="entry name" value="SECRETED PROTEIN-RELATED"/>
    <property type="match status" value="1"/>
</dbReference>
<protein>
    <recommendedName>
        <fullName evidence="2">ER-bound oxygenase mpaB/mpaB'/Rubber oxygenase catalytic domain-containing protein</fullName>
    </recommendedName>
</protein>
<accession>A0A5C2RWH2</accession>
<evidence type="ECO:0000313" key="4">
    <source>
        <dbReference type="Proteomes" id="UP000313359"/>
    </source>
</evidence>
<proteinExistence type="predicted"/>
<keyword evidence="1" id="KW-0472">Membrane</keyword>
<keyword evidence="4" id="KW-1185">Reference proteome</keyword>
<dbReference type="PANTHER" id="PTHR37539:SF1">
    <property type="entry name" value="ER-BOUND OXYGENASE MPAB_MPAB'_RUBBER OXYGENASE CATALYTIC DOMAIN-CONTAINING PROTEIN"/>
    <property type="match status" value="1"/>
</dbReference>
<evidence type="ECO:0000259" key="2">
    <source>
        <dbReference type="Pfam" id="PF09995"/>
    </source>
</evidence>
<dbReference type="Pfam" id="PF09995">
    <property type="entry name" value="MPAB_Lcp_cat"/>
    <property type="match status" value="1"/>
</dbReference>
<dbReference type="GO" id="GO:0016491">
    <property type="term" value="F:oxidoreductase activity"/>
    <property type="evidence" value="ECO:0007669"/>
    <property type="project" value="InterPro"/>
</dbReference>
<dbReference type="InterPro" id="IPR037473">
    <property type="entry name" value="Lcp-like"/>
</dbReference>
<dbReference type="InterPro" id="IPR018713">
    <property type="entry name" value="MPAB/Lcp_cat_dom"/>
</dbReference>
<evidence type="ECO:0000313" key="3">
    <source>
        <dbReference type="EMBL" id="RPD55549.1"/>
    </source>
</evidence>
<dbReference type="STRING" id="1328759.A0A5C2RWH2"/>
<dbReference type="Proteomes" id="UP000313359">
    <property type="component" value="Unassembled WGS sequence"/>
</dbReference>
<reference evidence="3" key="1">
    <citation type="journal article" date="2018" name="Genome Biol. Evol.">
        <title>Genomics and development of Lentinus tigrinus, a white-rot wood-decaying mushroom with dimorphic fruiting bodies.</title>
        <authorList>
            <person name="Wu B."/>
            <person name="Xu Z."/>
            <person name="Knudson A."/>
            <person name="Carlson A."/>
            <person name="Chen N."/>
            <person name="Kovaka S."/>
            <person name="LaButti K."/>
            <person name="Lipzen A."/>
            <person name="Pennachio C."/>
            <person name="Riley R."/>
            <person name="Schakwitz W."/>
            <person name="Umezawa K."/>
            <person name="Ohm R.A."/>
            <person name="Grigoriev I.V."/>
            <person name="Nagy L.G."/>
            <person name="Gibbons J."/>
            <person name="Hibbett D."/>
        </authorList>
    </citation>
    <scope>NUCLEOTIDE SEQUENCE [LARGE SCALE GENOMIC DNA]</scope>
    <source>
        <strain evidence="3">ALCF2SS1-6</strain>
    </source>
</reference>
<keyword evidence="1" id="KW-1133">Transmembrane helix</keyword>